<dbReference type="Gene3D" id="3.50.50.60">
    <property type="entry name" value="FAD/NAD(P)-binding domain"/>
    <property type="match status" value="2"/>
</dbReference>
<dbReference type="Pfam" id="PF07156">
    <property type="entry name" value="Prenylcys_lyase"/>
    <property type="match status" value="2"/>
</dbReference>
<organism evidence="9">
    <name type="scientific">Magallana gigas</name>
    <name type="common">Pacific oyster</name>
    <name type="synonym">Crassostrea gigas</name>
    <dbReference type="NCBI Taxonomy" id="29159"/>
    <lineage>
        <taxon>Eukaryota</taxon>
        <taxon>Metazoa</taxon>
        <taxon>Spiralia</taxon>
        <taxon>Lophotrochozoa</taxon>
        <taxon>Mollusca</taxon>
        <taxon>Bivalvia</taxon>
        <taxon>Autobranchia</taxon>
        <taxon>Pteriomorphia</taxon>
        <taxon>Ostreida</taxon>
        <taxon>Ostreoidea</taxon>
        <taxon>Ostreidae</taxon>
        <taxon>Magallana</taxon>
    </lineage>
</organism>
<dbReference type="PANTHER" id="PTHR15944">
    <property type="entry name" value="FARNESYLCYSTEINE LYASE"/>
    <property type="match status" value="1"/>
</dbReference>
<feature type="domain" description="Prenylcysteine lyase" evidence="8">
    <location>
        <begin position="295"/>
        <end position="645"/>
    </location>
</feature>
<keyword evidence="3" id="KW-0285">Flavoprotein</keyword>
<gene>
    <name evidence="9" type="ORF">CGI_10013074</name>
</gene>
<dbReference type="PANTHER" id="PTHR15944:SF0">
    <property type="entry name" value="PRENYLCYSTEINE LYASE DOMAIN-CONTAINING PROTEIN"/>
    <property type="match status" value="1"/>
</dbReference>
<evidence type="ECO:0000256" key="7">
    <source>
        <dbReference type="ARBA" id="ARBA00023180"/>
    </source>
</evidence>
<dbReference type="InterPro" id="IPR017046">
    <property type="entry name" value="Prenylcysteine_Oxase1"/>
</dbReference>
<evidence type="ECO:0000256" key="1">
    <source>
        <dbReference type="ARBA" id="ARBA00001974"/>
    </source>
</evidence>
<dbReference type="GO" id="GO:0030328">
    <property type="term" value="P:prenylcysteine catabolic process"/>
    <property type="evidence" value="ECO:0007669"/>
    <property type="project" value="InterPro"/>
</dbReference>
<evidence type="ECO:0000256" key="5">
    <source>
        <dbReference type="ARBA" id="ARBA00022827"/>
    </source>
</evidence>
<keyword evidence="7" id="KW-0325">Glycoprotein</keyword>
<reference evidence="9" key="1">
    <citation type="journal article" date="2012" name="Nature">
        <title>The oyster genome reveals stress adaptation and complexity of shell formation.</title>
        <authorList>
            <person name="Zhang G."/>
            <person name="Fang X."/>
            <person name="Guo X."/>
            <person name="Li L."/>
            <person name="Luo R."/>
            <person name="Xu F."/>
            <person name="Yang P."/>
            <person name="Zhang L."/>
            <person name="Wang X."/>
            <person name="Qi H."/>
            <person name="Xiong Z."/>
            <person name="Que H."/>
            <person name="Xie Y."/>
            <person name="Holland P.W."/>
            <person name="Paps J."/>
            <person name="Zhu Y."/>
            <person name="Wu F."/>
            <person name="Chen Y."/>
            <person name="Wang J."/>
            <person name="Peng C."/>
            <person name="Meng J."/>
            <person name="Yang L."/>
            <person name="Liu J."/>
            <person name="Wen B."/>
            <person name="Zhang N."/>
            <person name="Huang Z."/>
            <person name="Zhu Q."/>
            <person name="Feng Y."/>
            <person name="Mount A."/>
            <person name="Hedgecock D."/>
            <person name="Xu Z."/>
            <person name="Liu Y."/>
            <person name="Domazet-Loso T."/>
            <person name="Du Y."/>
            <person name="Sun X."/>
            <person name="Zhang S."/>
            <person name="Liu B."/>
            <person name="Cheng P."/>
            <person name="Jiang X."/>
            <person name="Li J."/>
            <person name="Fan D."/>
            <person name="Wang W."/>
            <person name="Fu W."/>
            <person name="Wang T."/>
            <person name="Wang B."/>
            <person name="Zhang J."/>
            <person name="Peng Z."/>
            <person name="Li Y."/>
            <person name="Li N."/>
            <person name="Wang J."/>
            <person name="Chen M."/>
            <person name="He Y."/>
            <person name="Tan F."/>
            <person name="Song X."/>
            <person name="Zheng Q."/>
            <person name="Huang R."/>
            <person name="Yang H."/>
            <person name="Du X."/>
            <person name="Chen L."/>
            <person name="Yang M."/>
            <person name="Gaffney P.M."/>
            <person name="Wang S."/>
            <person name="Luo L."/>
            <person name="She Z."/>
            <person name="Ming Y."/>
            <person name="Huang W."/>
            <person name="Zhang S."/>
            <person name="Huang B."/>
            <person name="Zhang Y."/>
            <person name="Qu T."/>
            <person name="Ni P."/>
            <person name="Miao G."/>
            <person name="Wang J."/>
            <person name="Wang Q."/>
            <person name="Steinberg C.E."/>
            <person name="Wang H."/>
            <person name="Li N."/>
            <person name="Qian L."/>
            <person name="Zhang G."/>
            <person name="Li Y."/>
            <person name="Yang H."/>
            <person name="Liu X."/>
            <person name="Wang J."/>
            <person name="Yin Y."/>
            <person name="Wang J."/>
        </authorList>
    </citation>
    <scope>NUCLEOTIDE SEQUENCE [LARGE SCALE GENOMIC DNA]</scope>
    <source>
        <strain evidence="9">05x7-T-G4-1.051#20</strain>
    </source>
</reference>
<evidence type="ECO:0000256" key="6">
    <source>
        <dbReference type="ARBA" id="ARBA00023002"/>
    </source>
</evidence>
<evidence type="ECO:0000313" key="9">
    <source>
        <dbReference type="EMBL" id="EKC31236.1"/>
    </source>
</evidence>
<dbReference type="SUPFAM" id="SSF51971">
    <property type="entry name" value="Nucleotide-binding domain"/>
    <property type="match status" value="1"/>
</dbReference>
<protein>
    <submittedName>
        <fullName evidence="9">Prenylcysteine oxidase</fullName>
    </submittedName>
</protein>
<dbReference type="InterPro" id="IPR010795">
    <property type="entry name" value="Prenylcys_lyase"/>
</dbReference>
<keyword evidence="6" id="KW-0560">Oxidoreductase</keyword>
<comment type="cofactor">
    <cofactor evidence="1">
        <name>FAD</name>
        <dbReference type="ChEBI" id="CHEBI:57692"/>
    </cofactor>
</comment>
<dbReference type="InParanoid" id="K1RAZ8"/>
<evidence type="ECO:0000256" key="3">
    <source>
        <dbReference type="ARBA" id="ARBA00022630"/>
    </source>
</evidence>
<accession>K1RAZ8</accession>
<keyword evidence="4" id="KW-0732">Signal</keyword>
<feature type="domain" description="Prenylcysteine lyase" evidence="8">
    <location>
        <begin position="97"/>
        <end position="205"/>
    </location>
</feature>
<dbReference type="AlphaFoldDB" id="K1RAZ8"/>
<sequence>MSASGIVGGGIGGTSTAYFLRQLFGKDAKIDIFEKRQVGGRLTTIKIGNNQIEAGGTLIHPKNMYMVNFTKLLGLEQLDVGGGSFGIFDGSSMRISSSKYSVVTMAKLFWRYGMDIYNIDSWINEKLLSKFMRIYDIQSAGHAYTTVPDLIGAMDPSFISYMKNSIKFVMKTSGFGDTFIDEMVMGALRTNYGQNTDIPGFVGIVGGGIGGTSTAYFLRQLFGKEAKIDIFEKRQVGGRLTTIKIGDNQIEAGGTLIHPKNMYMVNFTKLLGLEQLDVGGGSFGIFDGSSMRISSSQYSVVTMAKLFWRYGMDIYNIDSWINEKLLSKFMRIYDIQSAGHAYTTVPDLIGAMDPSFISYMKNSIKFVMKTSGFGDTFIDEMVMGALRTNYGQNTDIPGFVGAVSIAGVQPGLWAVKGGNKQVPEKLVSEAQVQVIQGTVVSVQLLQYQGKNYRVGFFDAEKKEQFKDYDIVIVATPLHDEVSEIDFEDFPSSIENFPQQFHKVTATFVEGVPDPKYFGVDNTDDLPNSILTCNDSILVNSQDKKADVFGNPTDVYKFFSNTPPSEDDVKQMFTSKKDIRMATFMAYPKYSTVGEDLPPFVLHDQLYYVNGIELAASAMEMSSIAGKNVALLAYNHWHGNLDKIDEPYLDPASEKDKTEL</sequence>
<proteinExistence type="inferred from homology"/>
<keyword evidence="5" id="KW-0274">FAD</keyword>
<dbReference type="InterPro" id="IPR036188">
    <property type="entry name" value="FAD/NAD-bd_sf"/>
</dbReference>
<dbReference type="HOGENOM" id="CLU_021176_1_0_1"/>
<dbReference type="GO" id="GO:0030327">
    <property type="term" value="P:prenylated protein catabolic process"/>
    <property type="evidence" value="ECO:0007669"/>
    <property type="project" value="TreeGrafter"/>
</dbReference>
<dbReference type="GO" id="GO:0001735">
    <property type="term" value="F:prenylcysteine oxidase activity"/>
    <property type="evidence" value="ECO:0007669"/>
    <property type="project" value="InterPro"/>
</dbReference>
<evidence type="ECO:0000259" key="8">
    <source>
        <dbReference type="Pfam" id="PF07156"/>
    </source>
</evidence>
<evidence type="ECO:0000256" key="4">
    <source>
        <dbReference type="ARBA" id="ARBA00022729"/>
    </source>
</evidence>
<evidence type="ECO:0000256" key="2">
    <source>
        <dbReference type="ARBA" id="ARBA00009967"/>
    </source>
</evidence>
<comment type="similarity">
    <text evidence="2">Belongs to the prenylcysteine oxidase family.</text>
</comment>
<dbReference type="Pfam" id="PF13450">
    <property type="entry name" value="NAD_binding_8"/>
    <property type="match status" value="1"/>
</dbReference>
<dbReference type="EMBL" id="JH815739">
    <property type="protein sequence ID" value="EKC31236.1"/>
    <property type="molecule type" value="Genomic_DNA"/>
</dbReference>
<name>K1RAZ8_MAGGI</name>
<dbReference type="SUPFAM" id="SSF51905">
    <property type="entry name" value="FAD/NAD(P)-binding domain"/>
    <property type="match status" value="1"/>
</dbReference>